<keyword evidence="6" id="KW-0143">Chaperone</keyword>
<dbReference type="InterPro" id="IPR006121">
    <property type="entry name" value="HMA_dom"/>
</dbReference>
<name>A0A024GKA2_9STRA</name>
<evidence type="ECO:0000256" key="2">
    <source>
        <dbReference type="ARBA" id="ARBA00022723"/>
    </source>
</evidence>
<dbReference type="AlphaFoldDB" id="A0A024GKA2"/>
<dbReference type="PANTHER" id="PTHR46365:SF1">
    <property type="entry name" value="COPPER TRANSPORT PROTEIN ATOX1"/>
    <property type="match status" value="1"/>
</dbReference>
<comment type="similarity">
    <text evidence="7">Belongs to the ATX1 family.</text>
</comment>
<evidence type="ECO:0000256" key="3">
    <source>
        <dbReference type="ARBA" id="ARBA00022796"/>
    </source>
</evidence>
<dbReference type="OrthoDB" id="689350at2759"/>
<reference evidence="9 10" key="1">
    <citation type="submission" date="2012-05" db="EMBL/GenBank/DDBJ databases">
        <title>Recombination and specialization in a pathogen metapopulation.</title>
        <authorList>
            <person name="Gardiner A."/>
            <person name="Kemen E."/>
            <person name="Schultz-Larsen T."/>
            <person name="MacLean D."/>
            <person name="Van Oosterhout C."/>
            <person name="Jones J.D.G."/>
        </authorList>
    </citation>
    <scope>NUCLEOTIDE SEQUENCE [LARGE SCALE GENOMIC DNA]</scope>
    <source>
        <strain evidence="9 10">Ac Nc2</strain>
    </source>
</reference>
<dbReference type="EMBL" id="CAIX01000144">
    <property type="protein sequence ID" value="CCI46914.1"/>
    <property type="molecule type" value="Genomic_DNA"/>
</dbReference>
<dbReference type="InParanoid" id="A0A024GKA2"/>
<keyword evidence="2" id="KW-0479">Metal-binding</keyword>
<dbReference type="STRING" id="65357.A0A024GKA2"/>
<gene>
    <name evidence="9" type="ORF">BN9_078690</name>
</gene>
<comment type="caution">
    <text evidence="9">The sequence shown here is derived from an EMBL/GenBank/DDBJ whole genome shotgun (WGS) entry which is preliminary data.</text>
</comment>
<dbReference type="GO" id="GO:0016531">
    <property type="term" value="F:copper chaperone activity"/>
    <property type="evidence" value="ECO:0007669"/>
    <property type="project" value="TreeGrafter"/>
</dbReference>
<dbReference type="InterPro" id="IPR051881">
    <property type="entry name" value="Copper_transport_ATOX1-like"/>
</dbReference>
<protein>
    <recommendedName>
        <fullName evidence="8">HMA domain-containing protein</fullName>
    </recommendedName>
</protein>
<evidence type="ECO:0000313" key="10">
    <source>
        <dbReference type="Proteomes" id="UP000053237"/>
    </source>
</evidence>
<dbReference type="Proteomes" id="UP000053237">
    <property type="component" value="Unassembled WGS sequence"/>
</dbReference>
<evidence type="ECO:0000259" key="8">
    <source>
        <dbReference type="PROSITE" id="PS50846"/>
    </source>
</evidence>
<dbReference type="PANTHER" id="PTHR46365">
    <property type="entry name" value="COPPER TRANSPORT PROTEIN ATOX1"/>
    <property type="match status" value="1"/>
</dbReference>
<dbReference type="Gene3D" id="3.30.70.100">
    <property type="match status" value="1"/>
</dbReference>
<evidence type="ECO:0000313" key="9">
    <source>
        <dbReference type="EMBL" id="CCI46914.1"/>
    </source>
</evidence>
<keyword evidence="3" id="KW-0187">Copper transport</keyword>
<dbReference type="CDD" id="cd00371">
    <property type="entry name" value="HMA"/>
    <property type="match status" value="1"/>
</dbReference>
<evidence type="ECO:0000256" key="7">
    <source>
        <dbReference type="ARBA" id="ARBA00038171"/>
    </source>
</evidence>
<dbReference type="GO" id="GO:0005829">
    <property type="term" value="C:cytosol"/>
    <property type="evidence" value="ECO:0007669"/>
    <property type="project" value="TreeGrafter"/>
</dbReference>
<dbReference type="GO" id="GO:0046872">
    <property type="term" value="F:metal ion binding"/>
    <property type="evidence" value="ECO:0007669"/>
    <property type="project" value="UniProtKB-KW"/>
</dbReference>
<evidence type="ECO:0000256" key="1">
    <source>
        <dbReference type="ARBA" id="ARBA00022448"/>
    </source>
</evidence>
<accession>A0A024GKA2</accession>
<evidence type="ECO:0000256" key="6">
    <source>
        <dbReference type="ARBA" id="ARBA00023186"/>
    </source>
</evidence>
<organism evidence="9 10">
    <name type="scientific">Albugo candida</name>
    <dbReference type="NCBI Taxonomy" id="65357"/>
    <lineage>
        <taxon>Eukaryota</taxon>
        <taxon>Sar</taxon>
        <taxon>Stramenopiles</taxon>
        <taxon>Oomycota</taxon>
        <taxon>Peronosporomycetes</taxon>
        <taxon>Albuginales</taxon>
        <taxon>Albuginaceae</taxon>
        <taxon>Albugo</taxon>
    </lineage>
</organism>
<sequence length="103" mass="11641">MYENYFSNCVPSRHLFGPKRRHHFTFYDQMAEGKAVKFKVGMTCEGCSSACTRILTKIQGVSEVKCDMEEKIIEVNGTADPNEMLEALKKWSAVSGKSVELLE</sequence>
<keyword evidence="4" id="KW-0186">Copper</keyword>
<keyword evidence="1" id="KW-0813">Transport</keyword>
<dbReference type="GO" id="GO:0006825">
    <property type="term" value="P:copper ion transport"/>
    <property type="evidence" value="ECO:0007669"/>
    <property type="project" value="UniProtKB-KW"/>
</dbReference>
<dbReference type="InterPro" id="IPR036163">
    <property type="entry name" value="HMA_dom_sf"/>
</dbReference>
<feature type="domain" description="HMA" evidence="8">
    <location>
        <begin position="33"/>
        <end position="100"/>
    </location>
</feature>
<dbReference type="Pfam" id="PF00403">
    <property type="entry name" value="HMA"/>
    <property type="match status" value="1"/>
</dbReference>
<evidence type="ECO:0000256" key="5">
    <source>
        <dbReference type="ARBA" id="ARBA00023065"/>
    </source>
</evidence>
<dbReference type="PROSITE" id="PS50846">
    <property type="entry name" value="HMA_2"/>
    <property type="match status" value="1"/>
</dbReference>
<keyword evidence="10" id="KW-1185">Reference proteome</keyword>
<evidence type="ECO:0000256" key="4">
    <source>
        <dbReference type="ARBA" id="ARBA00023008"/>
    </source>
</evidence>
<keyword evidence="5" id="KW-0406">Ion transport</keyword>
<proteinExistence type="inferred from homology"/>
<dbReference type="SUPFAM" id="SSF55008">
    <property type="entry name" value="HMA, heavy metal-associated domain"/>
    <property type="match status" value="1"/>
</dbReference>